<sequence length="96" mass="11142">AKDESLRKYIERFNKEVVQVNTTDDMKRSLLERGLRPRNDFAKAVGIEKPCSLAELLVKSQAYIQYEEREMANAIRHSRPEDNPPPWESSHKGGDR</sequence>
<feature type="non-terminal residue" evidence="2">
    <location>
        <position position="96"/>
    </location>
</feature>
<reference evidence="2 3" key="1">
    <citation type="journal article" date="2018" name="Front. Plant Sci.">
        <title>Red Clover (Trifolium pratense) and Zigzag Clover (T. medium) - A Picture of Genomic Similarities and Differences.</title>
        <authorList>
            <person name="Dluhosova J."/>
            <person name="Istvanek J."/>
            <person name="Nedelnik J."/>
            <person name="Repkova J."/>
        </authorList>
    </citation>
    <scope>NUCLEOTIDE SEQUENCE [LARGE SCALE GENOMIC DNA]</scope>
    <source>
        <strain evidence="3">cv. 10/8</strain>
        <tissue evidence="2">Leaf</tissue>
    </source>
</reference>
<protein>
    <recommendedName>
        <fullName evidence="4">Retrotransposon gag domain-containing protein</fullName>
    </recommendedName>
</protein>
<name>A0A392QYT7_9FABA</name>
<evidence type="ECO:0008006" key="4">
    <source>
        <dbReference type="Google" id="ProtNLM"/>
    </source>
</evidence>
<accession>A0A392QYT7</accession>
<evidence type="ECO:0000313" key="2">
    <source>
        <dbReference type="EMBL" id="MCI29511.1"/>
    </source>
</evidence>
<dbReference type="EMBL" id="LXQA010173087">
    <property type="protein sequence ID" value="MCI29511.1"/>
    <property type="molecule type" value="Genomic_DNA"/>
</dbReference>
<evidence type="ECO:0000256" key="1">
    <source>
        <dbReference type="SAM" id="MobiDB-lite"/>
    </source>
</evidence>
<dbReference type="Proteomes" id="UP000265520">
    <property type="component" value="Unassembled WGS sequence"/>
</dbReference>
<organism evidence="2 3">
    <name type="scientific">Trifolium medium</name>
    <dbReference type="NCBI Taxonomy" id="97028"/>
    <lineage>
        <taxon>Eukaryota</taxon>
        <taxon>Viridiplantae</taxon>
        <taxon>Streptophyta</taxon>
        <taxon>Embryophyta</taxon>
        <taxon>Tracheophyta</taxon>
        <taxon>Spermatophyta</taxon>
        <taxon>Magnoliopsida</taxon>
        <taxon>eudicotyledons</taxon>
        <taxon>Gunneridae</taxon>
        <taxon>Pentapetalae</taxon>
        <taxon>rosids</taxon>
        <taxon>fabids</taxon>
        <taxon>Fabales</taxon>
        <taxon>Fabaceae</taxon>
        <taxon>Papilionoideae</taxon>
        <taxon>50 kb inversion clade</taxon>
        <taxon>NPAAA clade</taxon>
        <taxon>Hologalegina</taxon>
        <taxon>IRL clade</taxon>
        <taxon>Trifolieae</taxon>
        <taxon>Trifolium</taxon>
    </lineage>
</organism>
<evidence type="ECO:0000313" key="3">
    <source>
        <dbReference type="Proteomes" id="UP000265520"/>
    </source>
</evidence>
<comment type="caution">
    <text evidence="2">The sequence shown here is derived from an EMBL/GenBank/DDBJ whole genome shotgun (WGS) entry which is preliminary data.</text>
</comment>
<feature type="region of interest" description="Disordered" evidence="1">
    <location>
        <begin position="74"/>
        <end position="96"/>
    </location>
</feature>
<proteinExistence type="predicted"/>
<dbReference type="AlphaFoldDB" id="A0A392QYT7"/>
<feature type="non-terminal residue" evidence="2">
    <location>
        <position position="1"/>
    </location>
</feature>
<keyword evidence="3" id="KW-1185">Reference proteome</keyword>